<dbReference type="RefSeq" id="XP_067920706.1">
    <property type="nucleotide sequence ID" value="XM_068067325.1"/>
</dbReference>
<keyword evidence="3" id="KW-1185">Reference proteome</keyword>
<organism evidence="2 3">
    <name type="scientific">Cystoisospora suis</name>
    <dbReference type="NCBI Taxonomy" id="483139"/>
    <lineage>
        <taxon>Eukaryota</taxon>
        <taxon>Sar</taxon>
        <taxon>Alveolata</taxon>
        <taxon>Apicomplexa</taxon>
        <taxon>Conoidasida</taxon>
        <taxon>Coccidia</taxon>
        <taxon>Eucoccidiorida</taxon>
        <taxon>Eimeriorina</taxon>
        <taxon>Sarcocystidae</taxon>
        <taxon>Cystoisospora</taxon>
    </lineage>
</organism>
<gene>
    <name evidence="2" type="ORF">CSUI_007175</name>
</gene>
<name>A0A2C6KRJ7_9APIC</name>
<keyword evidence="2" id="KW-0808">Transferase</keyword>
<dbReference type="GeneID" id="94430536"/>
<dbReference type="VEuPathDB" id="ToxoDB:CSUI_007175"/>
<dbReference type="AlphaFoldDB" id="A0A2C6KRJ7"/>
<reference evidence="2 3" key="1">
    <citation type="journal article" date="2017" name="Int. J. Parasitol.">
        <title>The genome of the protozoan parasite Cystoisospora suis and a reverse vaccinology approach to identify vaccine candidates.</title>
        <authorList>
            <person name="Palmieri N."/>
            <person name="Shrestha A."/>
            <person name="Ruttkowski B."/>
            <person name="Beck T."/>
            <person name="Vogl C."/>
            <person name="Tomley F."/>
            <person name="Blake D.P."/>
            <person name="Joachim A."/>
        </authorList>
    </citation>
    <scope>NUCLEOTIDE SEQUENCE [LARGE SCALE GENOMIC DNA]</scope>
    <source>
        <strain evidence="2 3">Wien I</strain>
    </source>
</reference>
<proteinExistence type="predicted"/>
<evidence type="ECO:0000313" key="3">
    <source>
        <dbReference type="Proteomes" id="UP000221165"/>
    </source>
</evidence>
<feature type="region of interest" description="Disordered" evidence="1">
    <location>
        <begin position="73"/>
        <end position="108"/>
    </location>
</feature>
<keyword evidence="2" id="KW-0418">Kinase</keyword>
<feature type="non-terminal residue" evidence="2">
    <location>
        <position position="108"/>
    </location>
</feature>
<evidence type="ECO:0000256" key="1">
    <source>
        <dbReference type="SAM" id="MobiDB-lite"/>
    </source>
</evidence>
<dbReference type="EMBL" id="MIGC01003719">
    <property type="protein sequence ID" value="PHJ19004.1"/>
    <property type="molecule type" value="Genomic_DNA"/>
</dbReference>
<sequence length="108" mass="12007">MASAPQGLRKSEWGVLGDKIKWPAGFFPEKRLPGSGVHGETWVISNNVDKVSKELGDLRAKLVDGIQRLEEGIQEASAAMDEPLEGEDEDDVGYDDEYDYADRFDPHD</sequence>
<accession>A0A2C6KRJ7</accession>
<protein>
    <submittedName>
        <fullName evidence="2">Protein kinase (Incomplete catalytic triad)</fullName>
    </submittedName>
</protein>
<comment type="caution">
    <text evidence="2">The sequence shown here is derived from an EMBL/GenBank/DDBJ whole genome shotgun (WGS) entry which is preliminary data.</text>
</comment>
<dbReference type="GO" id="GO:0016301">
    <property type="term" value="F:kinase activity"/>
    <property type="evidence" value="ECO:0007669"/>
    <property type="project" value="UniProtKB-KW"/>
</dbReference>
<evidence type="ECO:0000313" key="2">
    <source>
        <dbReference type="EMBL" id="PHJ19004.1"/>
    </source>
</evidence>
<dbReference type="Proteomes" id="UP000221165">
    <property type="component" value="Unassembled WGS sequence"/>
</dbReference>
<feature type="compositionally biased region" description="Acidic residues" evidence="1">
    <location>
        <begin position="82"/>
        <end position="99"/>
    </location>
</feature>